<feature type="transmembrane region" description="Helical" evidence="6">
    <location>
        <begin position="231"/>
        <end position="249"/>
    </location>
</feature>
<dbReference type="GO" id="GO:0005886">
    <property type="term" value="C:plasma membrane"/>
    <property type="evidence" value="ECO:0007669"/>
    <property type="project" value="UniProtKB-SubCell"/>
</dbReference>
<evidence type="ECO:0000256" key="1">
    <source>
        <dbReference type="ARBA" id="ARBA00004370"/>
    </source>
</evidence>
<accession>A0A557RN97</accession>
<keyword evidence="6" id="KW-1003">Cell membrane</keyword>
<protein>
    <recommendedName>
        <fullName evidence="6">SURF1-like protein</fullName>
    </recommendedName>
</protein>
<keyword evidence="3 6" id="KW-0812">Transmembrane</keyword>
<dbReference type="Proteomes" id="UP000316688">
    <property type="component" value="Unassembled WGS sequence"/>
</dbReference>
<keyword evidence="4 6" id="KW-1133">Transmembrane helix</keyword>
<evidence type="ECO:0000313" key="8">
    <source>
        <dbReference type="Proteomes" id="UP000316688"/>
    </source>
</evidence>
<dbReference type="CDD" id="cd06662">
    <property type="entry name" value="SURF1"/>
    <property type="match status" value="1"/>
</dbReference>
<evidence type="ECO:0000256" key="5">
    <source>
        <dbReference type="ARBA" id="ARBA00023136"/>
    </source>
</evidence>
<keyword evidence="8" id="KW-1185">Reference proteome</keyword>
<dbReference type="EMBL" id="VMKP01000001">
    <property type="protein sequence ID" value="TVO66588.1"/>
    <property type="molecule type" value="Genomic_DNA"/>
</dbReference>
<evidence type="ECO:0000256" key="3">
    <source>
        <dbReference type="ARBA" id="ARBA00022692"/>
    </source>
</evidence>
<proteinExistence type="inferred from homology"/>
<comment type="similarity">
    <text evidence="2 6">Belongs to the SURF1 family.</text>
</comment>
<dbReference type="PROSITE" id="PS50895">
    <property type="entry name" value="SURF1"/>
    <property type="match status" value="1"/>
</dbReference>
<reference evidence="7 8" key="1">
    <citation type="submission" date="2019-07" db="EMBL/GenBank/DDBJ databases">
        <title>Reclasification of Spiribacter aquaticus.</title>
        <authorList>
            <person name="Leon M.J."/>
            <person name="Sanchez-Porro C."/>
            <person name="Ventosa A."/>
        </authorList>
    </citation>
    <scope>NUCLEOTIDE SEQUENCE [LARGE SCALE GENOMIC DNA]</scope>
    <source>
        <strain evidence="7 8">SP30</strain>
    </source>
</reference>
<comment type="caution">
    <text evidence="6">Lacks conserved residue(s) required for the propagation of feature annotation.</text>
</comment>
<dbReference type="AlphaFoldDB" id="A0A557RN97"/>
<evidence type="ECO:0000256" key="4">
    <source>
        <dbReference type="ARBA" id="ARBA00022989"/>
    </source>
</evidence>
<dbReference type="PANTHER" id="PTHR23427:SF2">
    <property type="entry name" value="SURFEIT LOCUS PROTEIN 1"/>
    <property type="match status" value="1"/>
</dbReference>
<dbReference type="InterPro" id="IPR002994">
    <property type="entry name" value="Surf1/Shy1"/>
</dbReference>
<name>A0A557RN97_9GAMM</name>
<evidence type="ECO:0000256" key="2">
    <source>
        <dbReference type="ARBA" id="ARBA00007165"/>
    </source>
</evidence>
<organism evidence="7 8">
    <name type="scientific">Spiribacter aquaticus</name>
    <dbReference type="NCBI Taxonomy" id="1935996"/>
    <lineage>
        <taxon>Bacteria</taxon>
        <taxon>Pseudomonadati</taxon>
        <taxon>Pseudomonadota</taxon>
        <taxon>Gammaproteobacteria</taxon>
        <taxon>Chromatiales</taxon>
        <taxon>Ectothiorhodospiraceae</taxon>
        <taxon>Spiribacter</taxon>
    </lineage>
</organism>
<evidence type="ECO:0000256" key="6">
    <source>
        <dbReference type="RuleBase" id="RU363076"/>
    </source>
</evidence>
<dbReference type="InterPro" id="IPR045214">
    <property type="entry name" value="Surf1/Surf4"/>
</dbReference>
<comment type="subcellular location">
    <subcellularLocation>
        <location evidence="6">Cell membrane</location>
        <topology evidence="6">Multi-pass membrane protein</topology>
    </subcellularLocation>
    <subcellularLocation>
        <location evidence="1">Membrane</location>
    </subcellularLocation>
</comment>
<evidence type="ECO:0000313" key="7">
    <source>
        <dbReference type="EMBL" id="TVO66588.1"/>
    </source>
</evidence>
<sequence>MRAAAGLITARRGIRFGGWVFAPGPLPTLVYAVLLGLLIGLGQWQLDRAAEKRSALAARADATDAPVMALNDRPASLARHEYRRATAEGRYDTDHQFLLDNQVQDGRIGYRVLTPLRLTGRDAAVLVQRGFVPIAGSRQTLPELPPVDSPARVTGQIGSGPSVGMRLGEAADGSGNWPRRLQYIDFEAMNAMLDYPLSDYVLVEGSLSTDAVARRSDRDAWRFGPERHQGYAVQWFSLAAALTVIWLVVNTRRPTRGESS</sequence>
<keyword evidence="5 6" id="KW-0472">Membrane</keyword>
<gene>
    <name evidence="7" type="ORF">FPL11_02585</name>
</gene>
<comment type="caution">
    <text evidence="7">The sequence shown here is derived from an EMBL/GenBank/DDBJ whole genome shotgun (WGS) entry which is preliminary data.</text>
</comment>
<dbReference type="Pfam" id="PF02104">
    <property type="entry name" value="SURF1"/>
    <property type="match status" value="1"/>
</dbReference>
<dbReference type="PANTHER" id="PTHR23427">
    <property type="entry name" value="SURFEIT LOCUS PROTEIN"/>
    <property type="match status" value="1"/>
</dbReference>